<dbReference type="Proteomes" id="UP001209878">
    <property type="component" value="Unassembled WGS sequence"/>
</dbReference>
<evidence type="ECO:0000313" key="1">
    <source>
        <dbReference type="EMBL" id="KAK2154198.1"/>
    </source>
</evidence>
<comment type="caution">
    <text evidence="1">The sequence shown here is derived from an EMBL/GenBank/DDBJ whole genome shotgun (WGS) entry which is preliminary data.</text>
</comment>
<keyword evidence="2" id="KW-1185">Reference proteome</keyword>
<sequence length="208" mass="23400">MSFCYLFYASSIWLLLYPPRETSLKSCNLFHYSSIEEGSRRTLLRPFPLRWRPSLINMSSLPTKYPHKSTNPTPSSSHICSNSPLIAILLQFLNVIPLPLITGKIPESMICSTLVFFRSLPTLCFSFSILVVPSLSALFVPTCTNIDPLWALPQNVLYPFSHMLYPSPPGKQKKRLLLCLMSCLSFAKWSLPLNTLSVLKAPSITASE</sequence>
<accession>A0AAD9JKN1</accession>
<dbReference type="EMBL" id="JAODUO010002212">
    <property type="protein sequence ID" value="KAK2154198.1"/>
    <property type="molecule type" value="Genomic_DNA"/>
</dbReference>
<reference evidence="1" key="1">
    <citation type="journal article" date="2023" name="Mol. Biol. Evol.">
        <title>Third-Generation Sequencing Reveals the Adaptive Role of the Epigenome in Three Deep-Sea Polychaetes.</title>
        <authorList>
            <person name="Perez M."/>
            <person name="Aroh O."/>
            <person name="Sun Y."/>
            <person name="Lan Y."/>
            <person name="Juniper S.K."/>
            <person name="Young C.R."/>
            <person name="Angers B."/>
            <person name="Qian P.Y."/>
        </authorList>
    </citation>
    <scope>NUCLEOTIDE SEQUENCE</scope>
    <source>
        <strain evidence="1">R07B-5</strain>
    </source>
</reference>
<organism evidence="1 2">
    <name type="scientific">Ridgeia piscesae</name>
    <name type="common">Tubeworm</name>
    <dbReference type="NCBI Taxonomy" id="27915"/>
    <lineage>
        <taxon>Eukaryota</taxon>
        <taxon>Metazoa</taxon>
        <taxon>Spiralia</taxon>
        <taxon>Lophotrochozoa</taxon>
        <taxon>Annelida</taxon>
        <taxon>Polychaeta</taxon>
        <taxon>Sedentaria</taxon>
        <taxon>Canalipalpata</taxon>
        <taxon>Sabellida</taxon>
        <taxon>Siboglinidae</taxon>
        <taxon>Ridgeia</taxon>
    </lineage>
</organism>
<evidence type="ECO:0000313" key="2">
    <source>
        <dbReference type="Proteomes" id="UP001209878"/>
    </source>
</evidence>
<gene>
    <name evidence="1" type="ORF">NP493_2213g00007</name>
</gene>
<dbReference type="AlphaFoldDB" id="A0AAD9JKN1"/>
<protein>
    <submittedName>
        <fullName evidence="1">Uncharacterized protein</fullName>
    </submittedName>
</protein>
<proteinExistence type="predicted"/>
<name>A0AAD9JKN1_RIDPI</name>